<organism evidence="1 2">
    <name type="scientific">Terfezia boudieri ATCC MYA-4762</name>
    <dbReference type="NCBI Taxonomy" id="1051890"/>
    <lineage>
        <taxon>Eukaryota</taxon>
        <taxon>Fungi</taxon>
        <taxon>Dikarya</taxon>
        <taxon>Ascomycota</taxon>
        <taxon>Pezizomycotina</taxon>
        <taxon>Pezizomycetes</taxon>
        <taxon>Pezizales</taxon>
        <taxon>Pezizaceae</taxon>
        <taxon>Terfezia</taxon>
    </lineage>
</organism>
<sequence length="60" mass="6921">MFNTIINTSPLRFDTSHPTQPLHPLPFVLLPGYPLSRPRHPPFHCTRSSSSYRRPTLSLH</sequence>
<name>A0A3N4LB45_9PEZI</name>
<dbReference type="EMBL" id="ML121577">
    <property type="protein sequence ID" value="RPB20103.1"/>
    <property type="molecule type" value="Genomic_DNA"/>
</dbReference>
<evidence type="ECO:0000313" key="2">
    <source>
        <dbReference type="Proteomes" id="UP000267821"/>
    </source>
</evidence>
<dbReference type="Proteomes" id="UP000267821">
    <property type="component" value="Unassembled WGS sequence"/>
</dbReference>
<dbReference type="InParanoid" id="A0A3N4LB45"/>
<protein>
    <submittedName>
        <fullName evidence="1">Uncharacterized protein</fullName>
    </submittedName>
</protein>
<keyword evidence="2" id="KW-1185">Reference proteome</keyword>
<dbReference type="AlphaFoldDB" id="A0A3N4LB45"/>
<gene>
    <name evidence="1" type="ORF">L211DRAFT_842019</name>
</gene>
<proteinExistence type="predicted"/>
<accession>A0A3N4LB45</accession>
<evidence type="ECO:0000313" key="1">
    <source>
        <dbReference type="EMBL" id="RPB20103.1"/>
    </source>
</evidence>
<reference evidence="1 2" key="1">
    <citation type="journal article" date="2018" name="Nat. Ecol. Evol.">
        <title>Pezizomycetes genomes reveal the molecular basis of ectomycorrhizal truffle lifestyle.</title>
        <authorList>
            <person name="Murat C."/>
            <person name="Payen T."/>
            <person name="Noel B."/>
            <person name="Kuo A."/>
            <person name="Morin E."/>
            <person name="Chen J."/>
            <person name="Kohler A."/>
            <person name="Krizsan K."/>
            <person name="Balestrini R."/>
            <person name="Da Silva C."/>
            <person name="Montanini B."/>
            <person name="Hainaut M."/>
            <person name="Levati E."/>
            <person name="Barry K.W."/>
            <person name="Belfiori B."/>
            <person name="Cichocki N."/>
            <person name="Clum A."/>
            <person name="Dockter R.B."/>
            <person name="Fauchery L."/>
            <person name="Guy J."/>
            <person name="Iotti M."/>
            <person name="Le Tacon F."/>
            <person name="Lindquist E.A."/>
            <person name="Lipzen A."/>
            <person name="Malagnac F."/>
            <person name="Mello A."/>
            <person name="Molinier V."/>
            <person name="Miyauchi S."/>
            <person name="Poulain J."/>
            <person name="Riccioni C."/>
            <person name="Rubini A."/>
            <person name="Sitrit Y."/>
            <person name="Splivallo R."/>
            <person name="Traeger S."/>
            <person name="Wang M."/>
            <person name="Zifcakova L."/>
            <person name="Wipf D."/>
            <person name="Zambonelli A."/>
            <person name="Paolocci F."/>
            <person name="Nowrousian M."/>
            <person name="Ottonello S."/>
            <person name="Baldrian P."/>
            <person name="Spatafora J.W."/>
            <person name="Henrissat B."/>
            <person name="Nagy L.G."/>
            <person name="Aury J.M."/>
            <person name="Wincker P."/>
            <person name="Grigoriev I.V."/>
            <person name="Bonfante P."/>
            <person name="Martin F.M."/>
        </authorList>
    </citation>
    <scope>NUCLEOTIDE SEQUENCE [LARGE SCALE GENOMIC DNA]</scope>
    <source>
        <strain evidence="1 2">ATCC MYA-4762</strain>
    </source>
</reference>